<keyword evidence="2" id="KW-1185">Reference proteome</keyword>
<accession>A0ABP8RWE0</accession>
<evidence type="ECO:0000313" key="2">
    <source>
        <dbReference type="Proteomes" id="UP001501598"/>
    </source>
</evidence>
<comment type="caution">
    <text evidence="1">The sequence shown here is derived from an EMBL/GenBank/DDBJ whole genome shotgun (WGS) entry which is preliminary data.</text>
</comment>
<gene>
    <name evidence="1" type="ORF">GCM10023175_41960</name>
</gene>
<dbReference type="Proteomes" id="UP001501598">
    <property type="component" value="Unassembled WGS sequence"/>
</dbReference>
<proteinExistence type="predicted"/>
<name>A0ABP8RWE0_9PSEU</name>
<dbReference type="EMBL" id="BAABGT010000063">
    <property type="protein sequence ID" value="GAA4550966.1"/>
    <property type="molecule type" value="Genomic_DNA"/>
</dbReference>
<protein>
    <submittedName>
        <fullName evidence="1">Uncharacterized protein</fullName>
    </submittedName>
</protein>
<sequence length="88" mass="9756">MTNQNPTVAPPLTVERDAVTEQELRDLGVDLEKDFPGSTAADFLRYPVLSEGGWFIVVKHQPTLVSVSREPWDIFGPIHLTSHGLDLS</sequence>
<organism evidence="1 2">
    <name type="scientific">Pseudonocardia xishanensis</name>
    <dbReference type="NCBI Taxonomy" id="630995"/>
    <lineage>
        <taxon>Bacteria</taxon>
        <taxon>Bacillati</taxon>
        <taxon>Actinomycetota</taxon>
        <taxon>Actinomycetes</taxon>
        <taxon>Pseudonocardiales</taxon>
        <taxon>Pseudonocardiaceae</taxon>
        <taxon>Pseudonocardia</taxon>
    </lineage>
</organism>
<evidence type="ECO:0000313" key="1">
    <source>
        <dbReference type="EMBL" id="GAA4550966.1"/>
    </source>
</evidence>
<dbReference type="RefSeq" id="WP_345421132.1">
    <property type="nucleotide sequence ID" value="NZ_BAABGT010000063.1"/>
</dbReference>
<reference evidence="2" key="1">
    <citation type="journal article" date="2019" name="Int. J. Syst. Evol. Microbiol.">
        <title>The Global Catalogue of Microorganisms (GCM) 10K type strain sequencing project: providing services to taxonomists for standard genome sequencing and annotation.</title>
        <authorList>
            <consortium name="The Broad Institute Genomics Platform"/>
            <consortium name="The Broad Institute Genome Sequencing Center for Infectious Disease"/>
            <person name="Wu L."/>
            <person name="Ma J."/>
        </authorList>
    </citation>
    <scope>NUCLEOTIDE SEQUENCE [LARGE SCALE GENOMIC DNA]</scope>
    <source>
        <strain evidence="2">JCM 17906</strain>
    </source>
</reference>